<keyword evidence="1 3" id="KW-0808">Transferase</keyword>
<evidence type="ECO:0000313" key="4">
    <source>
        <dbReference type="Proteomes" id="UP000305729"/>
    </source>
</evidence>
<accession>A0A5S3UX34</accession>
<dbReference type="PANTHER" id="PTHR43420:SF47">
    <property type="entry name" value="N-ACETYLTRANSFERASE DOMAIN-CONTAINING PROTEIN"/>
    <property type="match status" value="1"/>
</dbReference>
<protein>
    <submittedName>
        <fullName evidence="3">GNAT family N-acetyltransferase</fullName>
    </submittedName>
</protein>
<gene>
    <name evidence="3" type="ORF">CWC22_009860</name>
</gene>
<name>A0A5S3UX34_9GAMM</name>
<dbReference type="SUPFAM" id="SSF55729">
    <property type="entry name" value="Acyl-CoA N-acyltransferases (Nat)"/>
    <property type="match status" value="1"/>
</dbReference>
<dbReference type="STRING" id="43658.AT705_02970"/>
<proteinExistence type="predicted"/>
<reference evidence="3 4" key="1">
    <citation type="submission" date="2019-10" db="EMBL/GenBank/DDBJ databases">
        <title>Pseudoalteromonas rubra S4059.</title>
        <authorList>
            <person name="Paulsen S."/>
            <person name="Wang X."/>
        </authorList>
    </citation>
    <scope>NUCLEOTIDE SEQUENCE [LARGE SCALE GENOMIC DNA]</scope>
    <source>
        <strain evidence="3 4">S4059</strain>
    </source>
</reference>
<dbReference type="PANTHER" id="PTHR43420">
    <property type="entry name" value="ACETYLTRANSFERASE"/>
    <property type="match status" value="1"/>
</dbReference>
<dbReference type="CDD" id="cd04301">
    <property type="entry name" value="NAT_SF"/>
    <property type="match status" value="1"/>
</dbReference>
<dbReference type="InterPro" id="IPR016181">
    <property type="entry name" value="Acyl_CoA_acyltransferase"/>
</dbReference>
<evidence type="ECO:0000256" key="2">
    <source>
        <dbReference type="ARBA" id="ARBA00023315"/>
    </source>
</evidence>
<evidence type="ECO:0000313" key="3">
    <source>
        <dbReference type="EMBL" id="QPB85134.1"/>
    </source>
</evidence>
<dbReference type="EMBL" id="CP045429">
    <property type="protein sequence ID" value="QPB85134.1"/>
    <property type="molecule type" value="Genomic_DNA"/>
</dbReference>
<dbReference type="Proteomes" id="UP000305729">
    <property type="component" value="Chromosome 1"/>
</dbReference>
<organism evidence="3 4">
    <name type="scientific">Pseudoalteromonas rubra</name>
    <dbReference type="NCBI Taxonomy" id="43658"/>
    <lineage>
        <taxon>Bacteria</taxon>
        <taxon>Pseudomonadati</taxon>
        <taxon>Pseudomonadota</taxon>
        <taxon>Gammaproteobacteria</taxon>
        <taxon>Alteromonadales</taxon>
        <taxon>Pseudoalteromonadaceae</taxon>
        <taxon>Pseudoalteromonas</taxon>
    </lineage>
</organism>
<dbReference type="Gene3D" id="3.40.630.30">
    <property type="match status" value="1"/>
</dbReference>
<dbReference type="AlphaFoldDB" id="A0A5S3UX34"/>
<dbReference type="InterPro" id="IPR050680">
    <property type="entry name" value="YpeA/RimI_acetyltransf"/>
</dbReference>
<dbReference type="PROSITE" id="PS51186">
    <property type="entry name" value="GNAT"/>
    <property type="match status" value="1"/>
</dbReference>
<dbReference type="GO" id="GO:0016747">
    <property type="term" value="F:acyltransferase activity, transferring groups other than amino-acyl groups"/>
    <property type="evidence" value="ECO:0007669"/>
    <property type="project" value="InterPro"/>
</dbReference>
<keyword evidence="2" id="KW-0012">Acyltransferase</keyword>
<dbReference type="Pfam" id="PF00583">
    <property type="entry name" value="Acetyltransf_1"/>
    <property type="match status" value="1"/>
</dbReference>
<sequence>MQINIEHGWDIIHSQTIAQIYDDAFGAKFARAIPDKAKRLVILADCFMPEYSFIAFDNDQPVGVAGFSDQNGALTSGIDFIGLFKHLGILGGIRACVIFSLYERQPKSRELVMDGIAITESHRGRGIGTQLLDSIISYAQSHHYSSIRLDVINSNPRAKKLYEAKGFVVVETDYFPYLNWLLGFSGSTTMQFTL</sequence>
<dbReference type="InterPro" id="IPR000182">
    <property type="entry name" value="GNAT_dom"/>
</dbReference>
<evidence type="ECO:0000256" key="1">
    <source>
        <dbReference type="ARBA" id="ARBA00022679"/>
    </source>
</evidence>